<dbReference type="EMBL" id="HE717023">
    <property type="protein sequence ID" value="CCG45321.1"/>
    <property type="molecule type" value="Genomic_DNA"/>
</dbReference>
<evidence type="ECO:0000313" key="1">
    <source>
        <dbReference type="EMBL" id="CCG45321.1"/>
    </source>
</evidence>
<name>I0JMF1_HALH3</name>
<dbReference type="Proteomes" id="UP000007397">
    <property type="component" value="Chromosome"/>
</dbReference>
<evidence type="ECO:0000313" key="2">
    <source>
        <dbReference type="Proteomes" id="UP000007397"/>
    </source>
</evidence>
<dbReference type="SUPFAM" id="SSF81301">
    <property type="entry name" value="Nucleotidyltransferase"/>
    <property type="match status" value="1"/>
</dbReference>
<organism evidence="1 2">
    <name type="scientific">Halobacillus halophilus (strain ATCC 35676 / DSM 2266 / JCM 20832 / KCTC 3685 / LMG 17431 / NBRC 102448 / NCIMB 2269)</name>
    <name type="common">Sporosarcina halophila</name>
    <dbReference type="NCBI Taxonomy" id="866895"/>
    <lineage>
        <taxon>Bacteria</taxon>
        <taxon>Bacillati</taxon>
        <taxon>Bacillota</taxon>
        <taxon>Bacilli</taxon>
        <taxon>Bacillales</taxon>
        <taxon>Bacillaceae</taxon>
        <taxon>Halobacillus</taxon>
    </lineage>
</organism>
<evidence type="ECO:0008006" key="3">
    <source>
        <dbReference type="Google" id="ProtNLM"/>
    </source>
</evidence>
<dbReference type="InterPro" id="IPR007344">
    <property type="entry name" value="GrpB/CoaE"/>
</dbReference>
<dbReference type="RefSeq" id="WP_014643213.1">
    <property type="nucleotide sequence ID" value="NC_017668.1"/>
</dbReference>
<proteinExistence type="predicted"/>
<dbReference type="Pfam" id="PF04229">
    <property type="entry name" value="GrpB"/>
    <property type="match status" value="1"/>
</dbReference>
<dbReference type="Gene3D" id="3.30.460.10">
    <property type="entry name" value="Beta Polymerase, domain 2"/>
    <property type="match status" value="1"/>
</dbReference>
<dbReference type="STRING" id="866895.HBHAL_2974"/>
<dbReference type="PANTHER" id="PTHR34822">
    <property type="entry name" value="GRPB DOMAIN PROTEIN (AFU_ORTHOLOGUE AFUA_1G01530)"/>
    <property type="match status" value="1"/>
</dbReference>
<accession>I0JMF1</accession>
<dbReference type="PANTHER" id="PTHR34822:SF1">
    <property type="entry name" value="GRPB FAMILY PROTEIN"/>
    <property type="match status" value="1"/>
</dbReference>
<dbReference type="InterPro" id="IPR043519">
    <property type="entry name" value="NT_sf"/>
</dbReference>
<dbReference type="eggNOG" id="COG2320">
    <property type="taxonomic scope" value="Bacteria"/>
</dbReference>
<gene>
    <name evidence="1" type="ordered locus">HBHAL_2974</name>
</gene>
<protein>
    <recommendedName>
        <fullName evidence="3">GrpB family protein</fullName>
    </recommendedName>
</protein>
<dbReference type="HOGENOM" id="CLU_086407_4_1_9"/>
<reference evidence="1 2" key="1">
    <citation type="journal article" date="2013" name="Environ. Microbiol.">
        <title>Chloride and organic osmolytes: a hybrid strategy to cope with elevated salinities by the moderately halophilic, chloride-dependent bacterium Halobacillus halophilus.</title>
        <authorList>
            <person name="Saum S.H."/>
            <person name="Pfeiffer F."/>
            <person name="Palm P."/>
            <person name="Rampp M."/>
            <person name="Schuster S.C."/>
            <person name="Muller V."/>
            <person name="Oesterhelt D."/>
        </authorList>
    </citation>
    <scope>NUCLEOTIDE SEQUENCE [LARGE SCALE GENOMIC DNA]</scope>
    <source>
        <strain evidence="2">ATCC 35676 / DSM 2266 / JCM 20832 / KCTC 3685 / LMG 17431 / NBRC 102448 / NCIMB 2269</strain>
    </source>
</reference>
<dbReference type="KEGG" id="hhd:HBHAL_2974"/>
<sequence length="171" mass="20341">MRRVQVNLYDETWPLRYEAERKKLERIFQSEVIDIFHIGSTSVAGLKAKPVIDIMLIVKDIERVDQRNQQMRMINYEPKGEHGMIGRRFFQKGGNQRTHHVHVFEQGDSNVTRHLAFRDYLCSHSEVRKEYGNLKHRLAMQFPNDFDSYIEGKSQFVSEIEKKAMKWCESH</sequence>
<dbReference type="AlphaFoldDB" id="I0JMF1"/>
<dbReference type="PATRIC" id="fig|866895.3.peg.1991"/>
<keyword evidence="2" id="KW-1185">Reference proteome</keyword>